<dbReference type="PANTHER" id="PTHR24421">
    <property type="entry name" value="NITRATE/NITRITE SENSOR PROTEIN NARX-RELATED"/>
    <property type="match status" value="1"/>
</dbReference>
<evidence type="ECO:0000256" key="6">
    <source>
        <dbReference type="ARBA" id="ARBA00022777"/>
    </source>
</evidence>
<feature type="signal peptide" evidence="11">
    <location>
        <begin position="1"/>
        <end position="24"/>
    </location>
</feature>
<dbReference type="Proteomes" id="UP000244937">
    <property type="component" value="Chromosome"/>
</dbReference>
<dbReference type="OrthoDB" id="9778366at2"/>
<dbReference type="EC" id="2.7.13.3" evidence="2"/>
<keyword evidence="4" id="KW-0808">Transferase</keyword>
<evidence type="ECO:0000256" key="11">
    <source>
        <dbReference type="SAM" id="SignalP"/>
    </source>
</evidence>
<keyword evidence="9" id="KW-0802">TPR repeat</keyword>
<evidence type="ECO:0000256" key="5">
    <source>
        <dbReference type="ARBA" id="ARBA00022741"/>
    </source>
</evidence>
<keyword evidence="6" id="KW-0418">Kinase</keyword>
<dbReference type="Pfam" id="PF13424">
    <property type="entry name" value="TPR_12"/>
    <property type="match status" value="1"/>
</dbReference>
<accession>A0A2S1SGL3</accession>
<proteinExistence type="predicted"/>
<evidence type="ECO:0000313" key="14">
    <source>
        <dbReference type="Proteomes" id="UP000244937"/>
    </source>
</evidence>
<evidence type="ECO:0000313" key="13">
    <source>
        <dbReference type="EMBL" id="AWI25556.1"/>
    </source>
</evidence>
<feature type="transmembrane region" description="Helical" evidence="10">
    <location>
        <begin position="421"/>
        <end position="438"/>
    </location>
</feature>
<feature type="chain" id="PRO_5015732654" description="histidine kinase" evidence="11">
    <location>
        <begin position="25"/>
        <end position="649"/>
    </location>
</feature>
<dbReference type="AlphaFoldDB" id="A0A2S1SGL3"/>
<sequence length="649" mass="73375">MKRYHIDILVIPFLLLFGTHAASAQFEKKIDSLKAALIKYEAGKSKDPSRYGAMADTTKADILYSMAVNYGNLFSPQAGVYGQKSLQLSEKIGYSKGISQALNLLGNEEAMKSNYPLAMQYIQRALKIAEETNDLQGQADYNGNIGMFYAKLSKYPEAISYMMKSLQIAKRRNDSFSIAGNYNNIGVMYSEQGKYEEALKSYAECLKVQLKTKDYYNSSTSYQNIGDSYFDCNKPAQAMSYFKKALDIAAKYGNKQTAALSYIGIGKIYNTKHENDKALENHLTALKICQEIQDAYGISSVLLHIANDYFGKRDYANALRYVGRSLPMTLRNGELDLTKRAYELNSMIYKALGNYKSAYENQMLFKQTADSIFNYEKEKKFTQLQMSYDFRIVQDSIRAVHQRKELIAKKEVSYQKSIRNSIMIGMSVVVLFLIVLMIQRNKIAQIKKQKALEEERNRISRELHDDLGAQLSTARMFLSSLNANKIPGDFTQTVSTSLELLDSSIADLRKIMGDMHTPILMEKGYLAATEILVNKVNLLHVIKFTLTHHKIDKIGDANVEHQLYRITQELINNTLKYAQAKNVSLDILKRDGQIVLMYEDDGIGYDITRIHRGHGLDNIQKRAESVGGTAEFDSMPGAGARTIIEIPLP</sequence>
<keyword evidence="8" id="KW-0902">Two-component regulatory system</keyword>
<dbReference type="GO" id="GO:0046983">
    <property type="term" value="F:protein dimerization activity"/>
    <property type="evidence" value="ECO:0007669"/>
    <property type="project" value="InterPro"/>
</dbReference>
<dbReference type="PANTHER" id="PTHR24421:SF10">
    <property type="entry name" value="NITRATE_NITRITE SENSOR PROTEIN NARQ"/>
    <property type="match status" value="1"/>
</dbReference>
<evidence type="ECO:0000256" key="1">
    <source>
        <dbReference type="ARBA" id="ARBA00000085"/>
    </source>
</evidence>
<evidence type="ECO:0000256" key="4">
    <source>
        <dbReference type="ARBA" id="ARBA00022679"/>
    </source>
</evidence>
<keyword evidence="7" id="KW-0067">ATP-binding</keyword>
<feature type="repeat" description="TPR" evidence="9">
    <location>
        <begin position="99"/>
        <end position="132"/>
    </location>
</feature>
<dbReference type="PROSITE" id="PS50109">
    <property type="entry name" value="HIS_KIN"/>
    <property type="match status" value="1"/>
</dbReference>
<dbReference type="InterPro" id="IPR019734">
    <property type="entry name" value="TPR_rpt"/>
</dbReference>
<keyword evidence="10" id="KW-0472">Membrane</keyword>
<keyword evidence="14" id="KW-1185">Reference proteome</keyword>
<feature type="repeat" description="TPR" evidence="9">
    <location>
        <begin position="139"/>
        <end position="172"/>
    </location>
</feature>
<dbReference type="GO" id="GO:0016020">
    <property type="term" value="C:membrane"/>
    <property type="evidence" value="ECO:0007669"/>
    <property type="project" value="InterPro"/>
</dbReference>
<keyword evidence="11" id="KW-0732">Signal</keyword>
<organism evidence="13 14">
    <name type="scientific">Flavobacterium pallidum</name>
    <dbReference type="NCBI Taxonomy" id="2172098"/>
    <lineage>
        <taxon>Bacteria</taxon>
        <taxon>Pseudomonadati</taxon>
        <taxon>Bacteroidota</taxon>
        <taxon>Flavobacteriia</taxon>
        <taxon>Flavobacteriales</taxon>
        <taxon>Flavobacteriaceae</taxon>
        <taxon>Flavobacterium</taxon>
    </lineage>
</organism>
<dbReference type="InterPro" id="IPR011990">
    <property type="entry name" value="TPR-like_helical_dom_sf"/>
</dbReference>
<protein>
    <recommendedName>
        <fullName evidence="2">histidine kinase</fullName>
        <ecNumber evidence="2">2.7.13.3</ecNumber>
    </recommendedName>
</protein>
<dbReference type="KEGG" id="fpal:HYN49_06410"/>
<dbReference type="GO" id="GO:0005524">
    <property type="term" value="F:ATP binding"/>
    <property type="evidence" value="ECO:0007669"/>
    <property type="project" value="UniProtKB-KW"/>
</dbReference>
<dbReference type="CDD" id="cd16917">
    <property type="entry name" value="HATPase_UhpB-NarQ-NarX-like"/>
    <property type="match status" value="1"/>
</dbReference>
<keyword evidence="3" id="KW-0597">Phosphoprotein</keyword>
<dbReference type="Pfam" id="PF02518">
    <property type="entry name" value="HATPase_c"/>
    <property type="match status" value="1"/>
</dbReference>
<keyword evidence="10" id="KW-0812">Transmembrane</keyword>
<dbReference type="Pfam" id="PF07730">
    <property type="entry name" value="HisKA_3"/>
    <property type="match status" value="1"/>
</dbReference>
<feature type="repeat" description="TPR" evidence="9">
    <location>
        <begin position="219"/>
        <end position="252"/>
    </location>
</feature>
<keyword evidence="5" id="KW-0547">Nucleotide-binding</keyword>
<dbReference type="SUPFAM" id="SSF48452">
    <property type="entry name" value="TPR-like"/>
    <property type="match status" value="2"/>
</dbReference>
<evidence type="ECO:0000259" key="12">
    <source>
        <dbReference type="PROSITE" id="PS50109"/>
    </source>
</evidence>
<feature type="domain" description="Histidine kinase" evidence="12">
    <location>
        <begin position="458"/>
        <end position="649"/>
    </location>
</feature>
<evidence type="ECO:0000256" key="2">
    <source>
        <dbReference type="ARBA" id="ARBA00012438"/>
    </source>
</evidence>
<evidence type="ECO:0000256" key="3">
    <source>
        <dbReference type="ARBA" id="ARBA00022553"/>
    </source>
</evidence>
<dbReference type="Pfam" id="PF13181">
    <property type="entry name" value="TPR_8"/>
    <property type="match status" value="1"/>
</dbReference>
<dbReference type="Gene3D" id="1.25.40.10">
    <property type="entry name" value="Tetratricopeptide repeat domain"/>
    <property type="match status" value="2"/>
</dbReference>
<dbReference type="InterPro" id="IPR011712">
    <property type="entry name" value="Sig_transdc_His_kin_sub3_dim/P"/>
</dbReference>
<dbReference type="InterPro" id="IPR050482">
    <property type="entry name" value="Sensor_HK_TwoCompSys"/>
</dbReference>
<dbReference type="InterPro" id="IPR005467">
    <property type="entry name" value="His_kinase_dom"/>
</dbReference>
<gene>
    <name evidence="13" type="ORF">HYN49_06410</name>
</gene>
<evidence type="ECO:0000256" key="8">
    <source>
        <dbReference type="ARBA" id="ARBA00023012"/>
    </source>
</evidence>
<reference evidence="13 14" key="1">
    <citation type="submission" date="2018-05" db="EMBL/GenBank/DDBJ databases">
        <title>Genome sequencing of Flavobacterium sp. HYN0049.</title>
        <authorList>
            <person name="Yi H."/>
            <person name="Baek C."/>
        </authorList>
    </citation>
    <scope>NUCLEOTIDE SEQUENCE [LARGE SCALE GENOMIC DNA]</scope>
    <source>
        <strain evidence="13 14">HYN0049</strain>
    </source>
</reference>
<dbReference type="SUPFAM" id="SSF55874">
    <property type="entry name" value="ATPase domain of HSP90 chaperone/DNA topoisomerase II/histidine kinase"/>
    <property type="match status" value="1"/>
</dbReference>
<keyword evidence="10" id="KW-1133">Transmembrane helix</keyword>
<dbReference type="InterPro" id="IPR036890">
    <property type="entry name" value="HATPase_C_sf"/>
</dbReference>
<dbReference type="Gene3D" id="1.20.5.1930">
    <property type="match status" value="1"/>
</dbReference>
<dbReference type="SMART" id="SM00028">
    <property type="entry name" value="TPR"/>
    <property type="match status" value="6"/>
</dbReference>
<evidence type="ECO:0000256" key="10">
    <source>
        <dbReference type="SAM" id="Phobius"/>
    </source>
</evidence>
<name>A0A2S1SGL3_9FLAO</name>
<dbReference type="GO" id="GO:0000155">
    <property type="term" value="F:phosphorelay sensor kinase activity"/>
    <property type="evidence" value="ECO:0007669"/>
    <property type="project" value="InterPro"/>
</dbReference>
<dbReference type="PROSITE" id="PS50005">
    <property type="entry name" value="TPR"/>
    <property type="match status" value="4"/>
</dbReference>
<dbReference type="Gene3D" id="3.30.565.10">
    <property type="entry name" value="Histidine kinase-like ATPase, C-terminal domain"/>
    <property type="match status" value="1"/>
</dbReference>
<dbReference type="InterPro" id="IPR003594">
    <property type="entry name" value="HATPase_dom"/>
</dbReference>
<evidence type="ECO:0000256" key="9">
    <source>
        <dbReference type="PROSITE-ProRule" id="PRU00339"/>
    </source>
</evidence>
<evidence type="ECO:0000256" key="7">
    <source>
        <dbReference type="ARBA" id="ARBA00022840"/>
    </source>
</evidence>
<dbReference type="EMBL" id="CP029187">
    <property type="protein sequence ID" value="AWI25556.1"/>
    <property type="molecule type" value="Genomic_DNA"/>
</dbReference>
<dbReference type="RefSeq" id="WP_108903345.1">
    <property type="nucleotide sequence ID" value="NZ_CP029187.1"/>
</dbReference>
<feature type="repeat" description="TPR" evidence="9">
    <location>
        <begin position="179"/>
        <end position="212"/>
    </location>
</feature>
<comment type="catalytic activity">
    <reaction evidence="1">
        <text>ATP + protein L-histidine = ADP + protein N-phospho-L-histidine.</text>
        <dbReference type="EC" id="2.7.13.3"/>
    </reaction>
</comment>